<evidence type="ECO:0000256" key="1">
    <source>
        <dbReference type="ARBA" id="ARBA00004651"/>
    </source>
</evidence>
<dbReference type="EMBL" id="FUXE01000018">
    <property type="protein sequence ID" value="SJZ92980.1"/>
    <property type="molecule type" value="Genomic_DNA"/>
</dbReference>
<keyword evidence="4 7" id="KW-0812">Transmembrane</keyword>
<comment type="similarity">
    <text evidence="2">Belongs to the MscS (TC 1.A.23) family.</text>
</comment>
<dbReference type="InterPro" id="IPR045275">
    <property type="entry name" value="MscS_archaea/bacteria_type"/>
</dbReference>
<dbReference type="InterPro" id="IPR011014">
    <property type="entry name" value="MscS_channel_TM-2"/>
</dbReference>
<comment type="subcellular location">
    <subcellularLocation>
        <location evidence="1">Cell membrane</location>
        <topology evidence="1">Multi-pass membrane protein</topology>
    </subcellularLocation>
</comment>
<feature type="transmembrane region" description="Helical" evidence="7">
    <location>
        <begin position="108"/>
        <end position="129"/>
    </location>
</feature>
<dbReference type="SUPFAM" id="SSF50182">
    <property type="entry name" value="Sm-like ribonucleoproteins"/>
    <property type="match status" value="1"/>
</dbReference>
<evidence type="ECO:0000313" key="10">
    <source>
        <dbReference type="EMBL" id="SJZ92980.1"/>
    </source>
</evidence>
<dbReference type="Gene3D" id="3.30.70.100">
    <property type="match status" value="1"/>
</dbReference>
<keyword evidence="5 7" id="KW-1133">Transmembrane helix</keyword>
<evidence type="ECO:0000256" key="3">
    <source>
        <dbReference type="ARBA" id="ARBA00022475"/>
    </source>
</evidence>
<dbReference type="Proteomes" id="UP000190121">
    <property type="component" value="Unassembled WGS sequence"/>
</dbReference>
<keyword evidence="3" id="KW-1003">Cell membrane</keyword>
<dbReference type="GO" id="GO:0008381">
    <property type="term" value="F:mechanosensitive monoatomic ion channel activity"/>
    <property type="evidence" value="ECO:0007669"/>
    <property type="project" value="InterPro"/>
</dbReference>
<dbReference type="AlphaFoldDB" id="A0A1T4PN47"/>
<evidence type="ECO:0000256" key="7">
    <source>
        <dbReference type="SAM" id="Phobius"/>
    </source>
</evidence>
<dbReference type="STRING" id="29524.SAMN02745171_01527"/>
<dbReference type="InterPro" id="IPR023408">
    <property type="entry name" value="MscS_beta-dom_sf"/>
</dbReference>
<dbReference type="InterPro" id="IPR006686">
    <property type="entry name" value="MscS_channel_CS"/>
</dbReference>
<dbReference type="InterPro" id="IPR049278">
    <property type="entry name" value="MS_channel_C"/>
</dbReference>
<gene>
    <name evidence="10" type="ORF">SAMN02745171_01527</name>
</gene>
<feature type="domain" description="Mechanosensitive ion channel MscS" evidence="8">
    <location>
        <begin position="154"/>
        <end position="218"/>
    </location>
</feature>
<feature type="transmembrane region" description="Helical" evidence="7">
    <location>
        <begin position="66"/>
        <end position="88"/>
    </location>
</feature>
<dbReference type="InterPro" id="IPR011066">
    <property type="entry name" value="MscS_channel_C_sf"/>
</dbReference>
<dbReference type="InterPro" id="IPR008910">
    <property type="entry name" value="MSC_TM_helix"/>
</dbReference>
<evidence type="ECO:0000259" key="9">
    <source>
        <dbReference type="Pfam" id="PF21082"/>
    </source>
</evidence>
<sequence length="328" mass="37176">MLYCTFAVDKFYKTIYYMPYKLLTGMVADTTQKLEPIIPKELSAEQISKINFGALLSDWVKLFIDFGIRVLIAVAIFYIGQLLSRLVLRLINKAMVKRNLDPAVRTFLSSLLKVVFVIILLIIAINVLGVAPVSFAALMAAAGVTLGASLSGQLQNFAGGIILLVTRPFHVGDYISFESVEGFVQRVAIFYTTLTTADNKVIHIPNGRLSSDIIINFSAMTMRRCQIIVGVDYDTPFEKVRSILQKLLEQDPRILRDQPINIEVHEMAASSVNILVRVWCKTEDYWDLFWWLNKEVYAVFNKEGISFAFPQLRIHKEKEKSPKVVENE</sequence>
<dbReference type="InterPro" id="IPR010920">
    <property type="entry name" value="LSM_dom_sf"/>
</dbReference>
<dbReference type="Pfam" id="PF21082">
    <property type="entry name" value="MS_channel_3rd"/>
    <property type="match status" value="1"/>
</dbReference>
<dbReference type="PANTHER" id="PTHR30221">
    <property type="entry name" value="SMALL-CONDUCTANCE MECHANOSENSITIVE CHANNEL"/>
    <property type="match status" value="1"/>
</dbReference>
<name>A0A1T4PN47_9PORP</name>
<evidence type="ECO:0000313" key="11">
    <source>
        <dbReference type="Proteomes" id="UP000190121"/>
    </source>
</evidence>
<dbReference type="SUPFAM" id="SSF82861">
    <property type="entry name" value="Mechanosensitive channel protein MscS (YggB), transmembrane region"/>
    <property type="match status" value="1"/>
</dbReference>
<evidence type="ECO:0000256" key="2">
    <source>
        <dbReference type="ARBA" id="ARBA00008017"/>
    </source>
</evidence>
<dbReference type="PROSITE" id="PS01246">
    <property type="entry name" value="UPF0003"/>
    <property type="match status" value="1"/>
</dbReference>
<dbReference type="SUPFAM" id="SSF82689">
    <property type="entry name" value="Mechanosensitive channel protein MscS (YggB), C-terminal domain"/>
    <property type="match status" value="1"/>
</dbReference>
<dbReference type="Pfam" id="PF00924">
    <property type="entry name" value="MS_channel_2nd"/>
    <property type="match status" value="1"/>
</dbReference>
<reference evidence="11" key="1">
    <citation type="submission" date="2017-02" db="EMBL/GenBank/DDBJ databases">
        <authorList>
            <person name="Varghese N."/>
            <person name="Submissions S."/>
        </authorList>
    </citation>
    <scope>NUCLEOTIDE SEQUENCE [LARGE SCALE GENOMIC DNA]</scope>
    <source>
        <strain evidence="11">ATCC 51356</strain>
    </source>
</reference>
<organism evidence="10 11">
    <name type="scientific">Porphyromonas circumdentaria</name>
    <dbReference type="NCBI Taxonomy" id="29524"/>
    <lineage>
        <taxon>Bacteria</taxon>
        <taxon>Pseudomonadati</taxon>
        <taxon>Bacteroidota</taxon>
        <taxon>Bacteroidia</taxon>
        <taxon>Bacteroidales</taxon>
        <taxon>Porphyromonadaceae</taxon>
        <taxon>Porphyromonas</taxon>
    </lineage>
</organism>
<proteinExistence type="inferred from homology"/>
<dbReference type="PANTHER" id="PTHR30221:SF1">
    <property type="entry name" value="SMALL-CONDUCTANCE MECHANOSENSITIVE CHANNEL"/>
    <property type="match status" value="1"/>
</dbReference>
<evidence type="ECO:0000256" key="4">
    <source>
        <dbReference type="ARBA" id="ARBA00022692"/>
    </source>
</evidence>
<dbReference type="GO" id="GO:0005886">
    <property type="term" value="C:plasma membrane"/>
    <property type="evidence" value="ECO:0007669"/>
    <property type="project" value="UniProtKB-SubCell"/>
</dbReference>
<evidence type="ECO:0000259" key="8">
    <source>
        <dbReference type="Pfam" id="PF00924"/>
    </source>
</evidence>
<dbReference type="Pfam" id="PF05552">
    <property type="entry name" value="MS_channel_1st_1"/>
    <property type="match status" value="1"/>
</dbReference>
<protein>
    <submittedName>
        <fullName evidence="10">Small conductance mechanosensitive channel</fullName>
    </submittedName>
</protein>
<keyword evidence="6 7" id="KW-0472">Membrane</keyword>
<feature type="domain" description="Mechanosensitive ion channel MscS C-terminal" evidence="9">
    <location>
        <begin position="227"/>
        <end position="307"/>
    </location>
</feature>
<accession>A0A1T4PN47</accession>
<evidence type="ECO:0000256" key="5">
    <source>
        <dbReference type="ARBA" id="ARBA00022989"/>
    </source>
</evidence>
<dbReference type="Gene3D" id="1.10.287.1260">
    <property type="match status" value="1"/>
</dbReference>
<dbReference type="InterPro" id="IPR006685">
    <property type="entry name" value="MscS_channel_2nd"/>
</dbReference>
<keyword evidence="11" id="KW-1185">Reference proteome</keyword>
<dbReference type="Gene3D" id="2.30.30.60">
    <property type="match status" value="1"/>
</dbReference>
<evidence type="ECO:0000256" key="6">
    <source>
        <dbReference type="ARBA" id="ARBA00023136"/>
    </source>
</evidence>